<dbReference type="InterPro" id="IPR002048">
    <property type="entry name" value="EF_hand_dom"/>
</dbReference>
<keyword evidence="1" id="KW-0677">Repeat</keyword>
<keyword evidence="6" id="KW-1185">Reference proteome</keyword>
<evidence type="ECO:0000256" key="3">
    <source>
        <dbReference type="ARBA" id="ARBA00023175"/>
    </source>
</evidence>
<dbReference type="SMART" id="SM00054">
    <property type="entry name" value="EFh"/>
    <property type="match status" value="1"/>
</dbReference>
<gene>
    <name evidence="5" type="ORF">KUTeg_012483</name>
</gene>
<proteinExistence type="predicted"/>
<reference evidence="5 6" key="1">
    <citation type="submission" date="2022-12" db="EMBL/GenBank/DDBJ databases">
        <title>Chromosome-level genome of Tegillarca granosa.</title>
        <authorList>
            <person name="Kim J."/>
        </authorList>
    </citation>
    <scope>NUCLEOTIDE SEQUENCE [LARGE SCALE GENOMIC DNA]</scope>
    <source>
        <strain evidence="5">Teg-2019</strain>
        <tissue evidence="5">Adductor muscle</tissue>
    </source>
</reference>
<dbReference type="EMBL" id="JARBDR010000640">
    <property type="protein sequence ID" value="KAJ8310618.1"/>
    <property type="molecule type" value="Genomic_DNA"/>
</dbReference>
<evidence type="ECO:0000256" key="1">
    <source>
        <dbReference type="ARBA" id="ARBA00022737"/>
    </source>
</evidence>
<protein>
    <recommendedName>
        <fullName evidence="4">EF-hand domain-containing protein</fullName>
    </recommendedName>
</protein>
<dbReference type="Gene3D" id="1.10.238.10">
    <property type="entry name" value="EF-hand"/>
    <property type="match status" value="2"/>
</dbReference>
<dbReference type="PANTHER" id="PTHR23048:SF33">
    <property type="entry name" value="MYOSIN LIGHT CHAIN ALKALI"/>
    <property type="match status" value="1"/>
</dbReference>
<dbReference type="Proteomes" id="UP001217089">
    <property type="component" value="Unassembled WGS sequence"/>
</dbReference>
<dbReference type="InterPro" id="IPR050230">
    <property type="entry name" value="CALM/Myosin/TropC-like"/>
</dbReference>
<feature type="domain" description="EF-hand" evidence="4">
    <location>
        <begin position="83"/>
        <end position="118"/>
    </location>
</feature>
<evidence type="ECO:0000313" key="5">
    <source>
        <dbReference type="EMBL" id="KAJ8310618.1"/>
    </source>
</evidence>
<dbReference type="InterPro" id="IPR011992">
    <property type="entry name" value="EF-hand-dom_pair"/>
</dbReference>
<dbReference type="PANTHER" id="PTHR23048">
    <property type="entry name" value="MYOSIN LIGHT CHAIN 1, 3"/>
    <property type="match status" value="1"/>
</dbReference>
<dbReference type="SUPFAM" id="SSF47473">
    <property type="entry name" value="EF-hand"/>
    <property type="match status" value="1"/>
</dbReference>
<comment type="caution">
    <text evidence="5">The sequence shown here is derived from an EMBL/GenBank/DDBJ whole genome shotgun (WGS) entry which is preliminary data.</text>
</comment>
<dbReference type="Pfam" id="PF13499">
    <property type="entry name" value="EF-hand_7"/>
    <property type="match status" value="1"/>
</dbReference>
<name>A0ABQ9F4U6_TEGGR</name>
<keyword evidence="3" id="KW-0505">Motor protein</keyword>
<sequence>MSKLSKDEVEDVKEVFELFDFWDGRDGDVDGFKVGDVCRCLGVFPTNALVLKHGGQTKMGQKSYKFNEILAMYEKITEENEQGTFADYMEAFKTFDREGQGYISGAELRHVLSALGEKLSEEEIDDIMRLTDVQEDLEGNIKFEEFITKVMKGPPEVK</sequence>
<evidence type="ECO:0000256" key="2">
    <source>
        <dbReference type="ARBA" id="ARBA00023123"/>
    </source>
</evidence>
<organism evidence="5 6">
    <name type="scientific">Tegillarca granosa</name>
    <name type="common">Malaysian cockle</name>
    <name type="synonym">Anadara granosa</name>
    <dbReference type="NCBI Taxonomy" id="220873"/>
    <lineage>
        <taxon>Eukaryota</taxon>
        <taxon>Metazoa</taxon>
        <taxon>Spiralia</taxon>
        <taxon>Lophotrochozoa</taxon>
        <taxon>Mollusca</taxon>
        <taxon>Bivalvia</taxon>
        <taxon>Autobranchia</taxon>
        <taxon>Pteriomorphia</taxon>
        <taxon>Arcoida</taxon>
        <taxon>Arcoidea</taxon>
        <taxon>Arcidae</taxon>
        <taxon>Tegillarca</taxon>
    </lineage>
</organism>
<keyword evidence="2" id="KW-0518">Myosin</keyword>
<accession>A0ABQ9F4U6</accession>
<evidence type="ECO:0000259" key="4">
    <source>
        <dbReference type="PROSITE" id="PS50222"/>
    </source>
</evidence>
<dbReference type="PROSITE" id="PS50222">
    <property type="entry name" value="EF_HAND_2"/>
    <property type="match status" value="1"/>
</dbReference>
<dbReference type="CDD" id="cd00051">
    <property type="entry name" value="EFh"/>
    <property type="match status" value="1"/>
</dbReference>
<evidence type="ECO:0000313" key="6">
    <source>
        <dbReference type="Proteomes" id="UP001217089"/>
    </source>
</evidence>